<dbReference type="PANTHER" id="PTHR48098:SF1">
    <property type="entry name" value="DIACYLGLYCEROL ACYLTRANSFERASE_MYCOLYLTRANSFERASE AG85A"/>
    <property type="match status" value="1"/>
</dbReference>
<dbReference type="AlphaFoldDB" id="A0AAU9D3W5"/>
<dbReference type="PANTHER" id="PTHR48098">
    <property type="entry name" value="ENTEROCHELIN ESTERASE-RELATED"/>
    <property type="match status" value="1"/>
</dbReference>
<dbReference type="InterPro" id="IPR000801">
    <property type="entry name" value="Esterase-like"/>
</dbReference>
<protein>
    <submittedName>
        <fullName evidence="1">Esterase</fullName>
    </submittedName>
</protein>
<dbReference type="InterPro" id="IPR050583">
    <property type="entry name" value="Mycobacterial_A85_antigen"/>
</dbReference>
<proteinExistence type="predicted"/>
<accession>A0AAU9D3W5</accession>
<dbReference type="SUPFAM" id="SSF53474">
    <property type="entry name" value="alpha/beta-Hydrolases"/>
    <property type="match status" value="1"/>
</dbReference>
<dbReference type="Gene3D" id="3.40.50.1820">
    <property type="entry name" value="alpha/beta hydrolase"/>
    <property type="match status" value="1"/>
</dbReference>
<dbReference type="Pfam" id="PF00756">
    <property type="entry name" value="Esterase"/>
    <property type="match status" value="1"/>
</dbReference>
<dbReference type="InterPro" id="IPR029058">
    <property type="entry name" value="AB_hydrolase_fold"/>
</dbReference>
<dbReference type="EMBL" id="AP026801">
    <property type="protein sequence ID" value="BDR57221.1"/>
    <property type="molecule type" value="Genomic_DNA"/>
</dbReference>
<gene>
    <name evidence="1" type="primary">yscE</name>
    <name evidence="1" type="ORF">KIMC2_17830</name>
</gene>
<reference evidence="1 2" key="1">
    <citation type="journal article" date="2023" name="Microbiol. Spectr.">
        <title>Symbiosis of Carpenter Bees with Uncharacterized Lactic Acid Bacteria Showing NAD Auxotrophy.</title>
        <authorList>
            <person name="Kawasaki S."/>
            <person name="Ozawa K."/>
            <person name="Mori T."/>
            <person name="Yamamoto A."/>
            <person name="Ito M."/>
            <person name="Ohkuma M."/>
            <person name="Sakamoto M."/>
            <person name="Matsutani M."/>
        </authorList>
    </citation>
    <scope>NUCLEOTIDE SEQUENCE [LARGE SCALE GENOMIC DNA]</scope>
    <source>
        <strain evidence="1 2">KimC2</strain>
    </source>
</reference>
<organism evidence="1 2">
    <name type="scientific">Xylocopilactobacillus apis</name>
    <dbReference type="NCBI Taxonomy" id="2932183"/>
    <lineage>
        <taxon>Bacteria</taxon>
        <taxon>Bacillati</taxon>
        <taxon>Bacillota</taxon>
        <taxon>Bacilli</taxon>
        <taxon>Lactobacillales</taxon>
        <taxon>Lactobacillaceae</taxon>
        <taxon>Xylocopilactobacillus</taxon>
    </lineage>
</organism>
<dbReference type="RefSeq" id="WP_317696123.1">
    <property type="nucleotide sequence ID" value="NZ_AP026801.1"/>
</dbReference>
<dbReference type="KEGG" id="xak:KIMC2_17830"/>
<dbReference type="Proteomes" id="UP001321804">
    <property type="component" value="Chromosome"/>
</dbReference>
<name>A0AAU9D3W5_9LACO</name>
<keyword evidence="2" id="KW-1185">Reference proteome</keyword>
<sequence>MALLHLNYRSKVLGLDQELSVILPESVDLEDQELTDIPVIYLLHGMGGNELTWLRNTRLARLVRHTKVAVVMPSTSLGWYTNTTYGMNYFDALAIELPEKIHEFFPQLSTNKEKNFVCGLSMGGYGAFKFAFGTNRFSYAASLSGALDLNAMDHSLIKDEQQLAYWQGIFGDIDQFSGSKNDLFTMAKEQVTHQKDLPHLFVWIGTDDPLYQSNQTAVKEFKNLGYDLKYQEARGRHEWYYWDQQLEEVLRWLPIDYIGEERLS</sequence>
<dbReference type="GO" id="GO:0016747">
    <property type="term" value="F:acyltransferase activity, transferring groups other than amino-acyl groups"/>
    <property type="evidence" value="ECO:0007669"/>
    <property type="project" value="TreeGrafter"/>
</dbReference>
<evidence type="ECO:0000313" key="2">
    <source>
        <dbReference type="Proteomes" id="UP001321804"/>
    </source>
</evidence>
<evidence type="ECO:0000313" key="1">
    <source>
        <dbReference type="EMBL" id="BDR57221.1"/>
    </source>
</evidence>